<accession>A0A4Q1QYA6</accession>
<organism evidence="1 2">
    <name type="scientific">Streptomyces sioyaensis</name>
    <dbReference type="NCBI Taxonomy" id="67364"/>
    <lineage>
        <taxon>Bacteria</taxon>
        <taxon>Bacillati</taxon>
        <taxon>Actinomycetota</taxon>
        <taxon>Actinomycetes</taxon>
        <taxon>Kitasatosporales</taxon>
        <taxon>Streptomycetaceae</taxon>
        <taxon>Streptomyces</taxon>
    </lineage>
</organism>
<dbReference type="AlphaFoldDB" id="A0A4Q1QYA6"/>
<proteinExistence type="predicted"/>
<protein>
    <submittedName>
        <fullName evidence="1">Uncharacterized protein</fullName>
    </submittedName>
</protein>
<dbReference type="Proteomes" id="UP000289482">
    <property type="component" value="Unassembled WGS sequence"/>
</dbReference>
<dbReference type="EMBL" id="SDIF01000059">
    <property type="protein sequence ID" value="RXS64964.1"/>
    <property type="molecule type" value="Genomic_DNA"/>
</dbReference>
<reference evidence="1 2" key="1">
    <citation type="submission" date="2019-01" db="EMBL/GenBank/DDBJ databases">
        <title>Draft genome sequences of the type strain Streptomyces sioyaensis DSM 40032 and its novel strain, TM32, a thermotolerant antibiotics-producing actinobacterium.</title>
        <authorList>
            <person name="Nakaew N."/>
            <person name="Lumyong S."/>
            <person name="Sloan W.T."/>
            <person name="Sungthong R."/>
        </authorList>
    </citation>
    <scope>NUCLEOTIDE SEQUENCE [LARGE SCALE GENOMIC DNA]</scope>
    <source>
        <strain evidence="1 2">DSM 40032</strain>
    </source>
</reference>
<keyword evidence="2" id="KW-1185">Reference proteome</keyword>
<gene>
    <name evidence="1" type="ORF">EST54_20385</name>
</gene>
<comment type="caution">
    <text evidence="1">The sequence shown here is derived from an EMBL/GenBank/DDBJ whole genome shotgun (WGS) entry which is preliminary data.</text>
</comment>
<name>A0A4Q1QYA6_9ACTN</name>
<dbReference type="RefSeq" id="WP_129249073.1">
    <property type="nucleotide sequence ID" value="NZ_JABZEL010000017.1"/>
</dbReference>
<dbReference type="GeneID" id="95780279"/>
<sequence length="106" mass="11626">MTEPIARLLPWTSLDGKPCFLVSDGTGYVARVADAVEEEQLASAVDLIDEARRVFAGRGWTSGELQLLAVELTDALVEVHRVAKSRGTRLLFRDDQSSQRDASPAR</sequence>
<evidence type="ECO:0000313" key="2">
    <source>
        <dbReference type="Proteomes" id="UP000289482"/>
    </source>
</evidence>
<evidence type="ECO:0000313" key="1">
    <source>
        <dbReference type="EMBL" id="RXS64964.1"/>
    </source>
</evidence>